<evidence type="ECO:0000313" key="2">
    <source>
        <dbReference type="Proteomes" id="UP001140066"/>
    </source>
</evidence>
<keyword evidence="2" id="KW-1185">Reference proteome</keyword>
<accession>A0ACC1JV41</accession>
<evidence type="ECO:0000313" key="1">
    <source>
        <dbReference type="EMBL" id="KAJ2768083.1"/>
    </source>
</evidence>
<sequence>MDEHAAAFLEGLFARALQSPHAKGDIRARVLLCALSGAQADWDVAALREVSRTGAAASAGAEAADHGRLTAYSPLTGPRRLAAVSAEAADTWIHVAEPTAAETAQLAALAGVAGDVFGEECAGDFIEERGARMVFAYAGVRGVVSGPVLVSASHGMGRALVPGALRRMAQGAAAALVDSATECVARDLRRVEAEVAAVEGGGADGMLRRLGSARRAVLAAWRGVLGRRALAAGSAQRLAGMRAMCGDWEARLARAHAQYAGGLAVAQSRA</sequence>
<comment type="caution">
    <text evidence="1">The sequence shown here is derived from an EMBL/GenBank/DDBJ whole genome shotgun (WGS) entry which is preliminary data.</text>
</comment>
<feature type="non-terminal residue" evidence="1">
    <location>
        <position position="270"/>
    </location>
</feature>
<reference evidence="1" key="1">
    <citation type="submission" date="2022-07" db="EMBL/GenBank/DDBJ databases">
        <title>Phylogenomic reconstructions and comparative analyses of Kickxellomycotina fungi.</title>
        <authorList>
            <person name="Reynolds N.K."/>
            <person name="Stajich J.E."/>
            <person name="Barry K."/>
            <person name="Grigoriev I.V."/>
            <person name="Crous P."/>
            <person name="Smith M.E."/>
        </authorList>
    </citation>
    <scope>NUCLEOTIDE SEQUENCE</scope>
    <source>
        <strain evidence="1">BCRC 34191</strain>
    </source>
</reference>
<gene>
    <name evidence="1" type="ORF">GGI18_005663</name>
</gene>
<name>A0ACC1JV41_9FUNG</name>
<dbReference type="Proteomes" id="UP001140066">
    <property type="component" value="Unassembled WGS sequence"/>
</dbReference>
<dbReference type="EMBL" id="JANBUK010003301">
    <property type="protein sequence ID" value="KAJ2768083.1"/>
    <property type="molecule type" value="Genomic_DNA"/>
</dbReference>
<proteinExistence type="predicted"/>
<organism evidence="1 2">
    <name type="scientific">Coemansia linderi</name>
    <dbReference type="NCBI Taxonomy" id="2663919"/>
    <lineage>
        <taxon>Eukaryota</taxon>
        <taxon>Fungi</taxon>
        <taxon>Fungi incertae sedis</taxon>
        <taxon>Zoopagomycota</taxon>
        <taxon>Kickxellomycotina</taxon>
        <taxon>Kickxellomycetes</taxon>
        <taxon>Kickxellales</taxon>
        <taxon>Kickxellaceae</taxon>
        <taxon>Coemansia</taxon>
    </lineage>
</organism>
<protein>
    <submittedName>
        <fullName evidence="1">Uncharacterized protein</fullName>
    </submittedName>
</protein>